<dbReference type="GO" id="GO:0016787">
    <property type="term" value="F:hydrolase activity"/>
    <property type="evidence" value="ECO:0007669"/>
    <property type="project" value="UniProtKB-KW"/>
</dbReference>
<protein>
    <submittedName>
        <fullName evidence="1">Ubiquitin carboxyl-terminal hydrolase 17</fullName>
    </submittedName>
</protein>
<keyword evidence="2" id="KW-1185">Reference proteome</keyword>
<name>A0A2I0VR52_9ASPA</name>
<reference evidence="1 2" key="1">
    <citation type="journal article" date="2016" name="Sci. Rep.">
        <title>The Dendrobium catenatum Lindl. genome sequence provides insights into polysaccharide synthase, floral development and adaptive evolution.</title>
        <authorList>
            <person name="Zhang G.Q."/>
            <person name="Xu Q."/>
            <person name="Bian C."/>
            <person name="Tsai W.C."/>
            <person name="Yeh C.M."/>
            <person name="Liu K.W."/>
            <person name="Yoshida K."/>
            <person name="Zhang L.S."/>
            <person name="Chang S.B."/>
            <person name="Chen F."/>
            <person name="Shi Y."/>
            <person name="Su Y.Y."/>
            <person name="Zhang Y.Q."/>
            <person name="Chen L.J."/>
            <person name="Yin Y."/>
            <person name="Lin M."/>
            <person name="Huang H."/>
            <person name="Deng H."/>
            <person name="Wang Z.W."/>
            <person name="Zhu S.L."/>
            <person name="Zhao X."/>
            <person name="Deng C."/>
            <person name="Niu S.C."/>
            <person name="Huang J."/>
            <person name="Wang M."/>
            <person name="Liu G.H."/>
            <person name="Yang H.J."/>
            <person name="Xiao X.J."/>
            <person name="Hsiao Y.Y."/>
            <person name="Wu W.L."/>
            <person name="Chen Y.Y."/>
            <person name="Mitsuda N."/>
            <person name="Ohme-Takagi M."/>
            <person name="Luo Y.B."/>
            <person name="Van de Peer Y."/>
            <person name="Liu Z.J."/>
        </authorList>
    </citation>
    <scope>NUCLEOTIDE SEQUENCE [LARGE SCALE GENOMIC DNA]</scope>
    <source>
        <tissue evidence="1">The whole plant</tissue>
    </source>
</reference>
<proteinExistence type="predicted"/>
<reference evidence="1 2" key="2">
    <citation type="journal article" date="2017" name="Nature">
        <title>The Apostasia genome and the evolution of orchids.</title>
        <authorList>
            <person name="Zhang G.Q."/>
            <person name="Liu K.W."/>
            <person name="Li Z."/>
            <person name="Lohaus R."/>
            <person name="Hsiao Y.Y."/>
            <person name="Niu S.C."/>
            <person name="Wang J.Y."/>
            <person name="Lin Y.C."/>
            <person name="Xu Q."/>
            <person name="Chen L.J."/>
            <person name="Yoshida K."/>
            <person name="Fujiwara S."/>
            <person name="Wang Z.W."/>
            <person name="Zhang Y.Q."/>
            <person name="Mitsuda N."/>
            <person name="Wang M."/>
            <person name="Liu G.H."/>
            <person name="Pecoraro L."/>
            <person name="Huang H.X."/>
            <person name="Xiao X.J."/>
            <person name="Lin M."/>
            <person name="Wu X.Y."/>
            <person name="Wu W.L."/>
            <person name="Chen Y.Y."/>
            <person name="Chang S.B."/>
            <person name="Sakamoto S."/>
            <person name="Ohme-Takagi M."/>
            <person name="Yagi M."/>
            <person name="Zeng S.J."/>
            <person name="Shen C.Y."/>
            <person name="Yeh C.M."/>
            <person name="Luo Y.B."/>
            <person name="Tsai W.C."/>
            <person name="Van de Peer Y."/>
            <person name="Liu Z.J."/>
        </authorList>
    </citation>
    <scope>NUCLEOTIDE SEQUENCE [LARGE SCALE GENOMIC DNA]</scope>
    <source>
        <tissue evidence="1">The whole plant</tissue>
    </source>
</reference>
<dbReference type="Proteomes" id="UP000233837">
    <property type="component" value="Unassembled WGS sequence"/>
</dbReference>
<accession>A0A2I0VR52</accession>
<sequence length="109" mass="11934">MSYWWDRGLGGAVLLLCFVLFPAIALVVRWKLRLADAKLTEIIRLVRFAAAEAERAEMEAAVFASASNPPASVVIVGGAVMSNCAVCHNPTTSRCARCKVVKYWLVAFF</sequence>
<dbReference type="AlphaFoldDB" id="A0A2I0VR52"/>
<dbReference type="EMBL" id="KZ503304">
    <property type="protein sequence ID" value="PKU65894.1"/>
    <property type="molecule type" value="Genomic_DNA"/>
</dbReference>
<evidence type="ECO:0000313" key="2">
    <source>
        <dbReference type="Proteomes" id="UP000233837"/>
    </source>
</evidence>
<evidence type="ECO:0000313" key="1">
    <source>
        <dbReference type="EMBL" id="PKU65894.1"/>
    </source>
</evidence>
<gene>
    <name evidence="1" type="primary">UBP17</name>
    <name evidence="1" type="ORF">MA16_Dca009223</name>
</gene>
<keyword evidence="1" id="KW-0378">Hydrolase</keyword>
<organism evidence="1 2">
    <name type="scientific">Dendrobium catenatum</name>
    <dbReference type="NCBI Taxonomy" id="906689"/>
    <lineage>
        <taxon>Eukaryota</taxon>
        <taxon>Viridiplantae</taxon>
        <taxon>Streptophyta</taxon>
        <taxon>Embryophyta</taxon>
        <taxon>Tracheophyta</taxon>
        <taxon>Spermatophyta</taxon>
        <taxon>Magnoliopsida</taxon>
        <taxon>Liliopsida</taxon>
        <taxon>Asparagales</taxon>
        <taxon>Orchidaceae</taxon>
        <taxon>Epidendroideae</taxon>
        <taxon>Malaxideae</taxon>
        <taxon>Dendrobiinae</taxon>
        <taxon>Dendrobium</taxon>
    </lineage>
</organism>